<dbReference type="AlphaFoldDB" id="A0AAF0CSE9"/>
<keyword evidence="2" id="KW-1185">Reference proteome</keyword>
<name>A0AAF0CSE9_9BACT</name>
<dbReference type="Proteomes" id="UP001218638">
    <property type="component" value="Chromosome"/>
</dbReference>
<dbReference type="EMBL" id="CP119075">
    <property type="protein sequence ID" value="WED67146.1"/>
    <property type="molecule type" value="Genomic_DNA"/>
</dbReference>
<organism evidence="1 2">
    <name type="scientific">Synoicihabitans lomoniglobus</name>
    <dbReference type="NCBI Taxonomy" id="2909285"/>
    <lineage>
        <taxon>Bacteria</taxon>
        <taxon>Pseudomonadati</taxon>
        <taxon>Verrucomicrobiota</taxon>
        <taxon>Opitutia</taxon>
        <taxon>Opitutales</taxon>
        <taxon>Opitutaceae</taxon>
        <taxon>Synoicihabitans</taxon>
    </lineage>
</organism>
<sequence length="506" mass="56848">MSQSAELLTTNRKALSINLDAQKYGTFAEIGAGQEVSRLFFQAGGAAGTIAKSISAYDMTFSDEIYGKAPRYVSRERLVNMLDHEYDLLHQRLAEKRGADTTFFVFADTVAAKAYRGNNECHGWMGMRFQPDPNSEPSEIIIHVRMWDKDNLLQQQALGIVGVNLIYGAFMYRDEPDKLIASLMDNVGNQRIEVDMANLSGPAFANVDNRLMSLHLVQFGLTNAVMFGPNKEVLQPSSVLRRKAILVERGSFRPVTHVNVDMLNCACAQFMQESAVKGKDMMVLMEITMNNLLASGDLDAEDFLSRVDLLGAIGLTVLISNYPEYYRLTSYFRRYTDEMIGVAMGINNLLEIFNEKYYESLQGGILEAFGRLFRNSVKLYVYPMRRTAYDGYLNAGTDDAPAAPLVATTPTFTSDVMVTARNLQVSAHLRNLYAHLMENHYIDCIVGYNPDILDIFSRDVLRRIQVGDNSWERMVPEPIVLAIKEHGLFGHGETLADKEMLHPTED</sequence>
<evidence type="ECO:0000313" key="1">
    <source>
        <dbReference type="EMBL" id="WED67146.1"/>
    </source>
</evidence>
<reference evidence="1" key="1">
    <citation type="submission" date="2023-03" db="EMBL/GenBank/DDBJ databases">
        <title>Lomoglobus Profundus gen. nov., sp. nov., a novel member of the phylum Verrucomicrobia, isolated from deep-marine sediment of South China Sea.</title>
        <authorList>
            <person name="Ahmad T."/>
            <person name="Ishaq S.E."/>
            <person name="Wang F."/>
        </authorList>
    </citation>
    <scope>NUCLEOTIDE SEQUENCE</scope>
    <source>
        <strain evidence="1">LMO-M01</strain>
    </source>
</reference>
<dbReference type="KEGG" id="slom:PXH66_09810"/>
<gene>
    <name evidence="1" type="ORF">PXH66_09810</name>
</gene>
<protein>
    <submittedName>
        <fullName evidence="1">TonB-dependent receptor</fullName>
    </submittedName>
</protein>
<dbReference type="RefSeq" id="WP_330931409.1">
    <property type="nucleotide sequence ID" value="NZ_CP119075.1"/>
</dbReference>
<evidence type="ECO:0000313" key="2">
    <source>
        <dbReference type="Proteomes" id="UP001218638"/>
    </source>
</evidence>
<dbReference type="SUPFAM" id="SSF52374">
    <property type="entry name" value="Nucleotidylyl transferase"/>
    <property type="match status" value="1"/>
</dbReference>
<proteinExistence type="predicted"/>
<accession>A0AAF0CSE9</accession>
<keyword evidence="1" id="KW-0675">Receptor</keyword>